<reference evidence="1" key="2">
    <citation type="submission" date="2020-09" db="EMBL/GenBank/DDBJ databases">
        <authorList>
            <person name="Sun Q."/>
            <person name="Zhou Y."/>
        </authorList>
    </citation>
    <scope>NUCLEOTIDE SEQUENCE</scope>
    <source>
        <strain evidence="1">CGMCC 1.12698</strain>
    </source>
</reference>
<evidence type="ECO:0000313" key="2">
    <source>
        <dbReference type="Proteomes" id="UP000605259"/>
    </source>
</evidence>
<accession>A0A917AN28</accession>
<gene>
    <name evidence="1" type="ORF">GCM10007140_09540</name>
</gene>
<dbReference type="AlphaFoldDB" id="A0A917AN28"/>
<keyword evidence="2" id="KW-1185">Reference proteome</keyword>
<proteinExistence type="predicted"/>
<organism evidence="1 2">
    <name type="scientific">Priestia taiwanensis</name>
    <dbReference type="NCBI Taxonomy" id="1347902"/>
    <lineage>
        <taxon>Bacteria</taxon>
        <taxon>Bacillati</taxon>
        <taxon>Bacillota</taxon>
        <taxon>Bacilli</taxon>
        <taxon>Bacillales</taxon>
        <taxon>Bacillaceae</taxon>
        <taxon>Priestia</taxon>
    </lineage>
</organism>
<reference evidence="1" key="1">
    <citation type="journal article" date="2014" name="Int. J. Syst. Evol. Microbiol.">
        <title>Complete genome sequence of Corynebacterium casei LMG S-19264T (=DSM 44701T), isolated from a smear-ripened cheese.</title>
        <authorList>
            <consortium name="US DOE Joint Genome Institute (JGI-PGF)"/>
            <person name="Walter F."/>
            <person name="Albersmeier A."/>
            <person name="Kalinowski J."/>
            <person name="Ruckert C."/>
        </authorList>
    </citation>
    <scope>NUCLEOTIDE SEQUENCE</scope>
    <source>
        <strain evidence="1">CGMCC 1.12698</strain>
    </source>
</reference>
<comment type="caution">
    <text evidence="1">The sequence shown here is derived from an EMBL/GenBank/DDBJ whole genome shotgun (WGS) entry which is preliminary data.</text>
</comment>
<sequence length="186" mass="21581">MIFLAKRFIYLIVFFLWWNLCTPARATSNETIYAVLTVEVMANQEETEKDTKPIEHARVIVINSFGHILATKLTNANGEVNMHITIPRDARFPMKNMGEATIIVVANGYNEFINFSVPVNEYTYLPSRIRIPLWKINPTRRNEPRFINGSFHRFTVFGMLDYYAQRIGLKRQQVKLVDESLAPWGP</sequence>
<evidence type="ECO:0000313" key="1">
    <source>
        <dbReference type="EMBL" id="GGE61309.1"/>
    </source>
</evidence>
<name>A0A917AN28_9BACI</name>
<dbReference type="EMBL" id="BMFK01000001">
    <property type="protein sequence ID" value="GGE61309.1"/>
    <property type="molecule type" value="Genomic_DNA"/>
</dbReference>
<protein>
    <submittedName>
        <fullName evidence="1">Uncharacterized protein</fullName>
    </submittedName>
</protein>
<dbReference type="Proteomes" id="UP000605259">
    <property type="component" value="Unassembled WGS sequence"/>
</dbReference>